<name>A0A2V3VCU8_9SPHN</name>
<dbReference type="AlphaFoldDB" id="A0A2V3VCU8"/>
<feature type="region of interest" description="Disordered" evidence="1">
    <location>
        <begin position="51"/>
        <end position="74"/>
    </location>
</feature>
<reference evidence="2 3" key="1">
    <citation type="submission" date="2018-05" db="EMBL/GenBank/DDBJ databases">
        <title>Genomic Encyclopedia of Type Strains, Phase IV (KMG-IV): sequencing the most valuable type-strain genomes for metagenomic binning, comparative biology and taxonomic classification.</title>
        <authorList>
            <person name="Goeker M."/>
        </authorList>
    </citation>
    <scope>NUCLEOTIDE SEQUENCE [LARGE SCALE GENOMIC DNA]</scope>
    <source>
        <strain evidence="2 3">DSM 3183</strain>
    </source>
</reference>
<comment type="caution">
    <text evidence="2">The sequence shown here is derived from an EMBL/GenBank/DDBJ whole genome shotgun (WGS) entry which is preliminary data.</text>
</comment>
<organism evidence="2 3">
    <name type="scientific">Blastomonas natatoria</name>
    <dbReference type="NCBI Taxonomy" id="34015"/>
    <lineage>
        <taxon>Bacteria</taxon>
        <taxon>Pseudomonadati</taxon>
        <taxon>Pseudomonadota</taxon>
        <taxon>Alphaproteobacteria</taxon>
        <taxon>Sphingomonadales</taxon>
        <taxon>Sphingomonadaceae</taxon>
        <taxon>Blastomonas</taxon>
    </lineage>
</organism>
<protein>
    <submittedName>
        <fullName evidence="2">Phage virion morphogenesis protein</fullName>
    </submittedName>
</protein>
<gene>
    <name evidence="2" type="ORF">C7451_10156</name>
</gene>
<keyword evidence="3" id="KW-1185">Reference proteome</keyword>
<dbReference type="NCBIfam" id="TIGR01635">
    <property type="entry name" value="tail_comp_S"/>
    <property type="match status" value="1"/>
</dbReference>
<evidence type="ECO:0000313" key="2">
    <source>
        <dbReference type="EMBL" id="PXW78994.1"/>
    </source>
</evidence>
<dbReference type="Pfam" id="PF05069">
    <property type="entry name" value="Phage_tail_S"/>
    <property type="match status" value="1"/>
</dbReference>
<sequence length="170" mass="18010">MAGVSISARVAGSAAIDARLAALAAANGDLSDLMDGIGLYLESSTIERFDTETAPDGSKWTPSRRAREQGGKTLTDSARLKSSITHRASATEAEVGTNLIYARIHQMGGTIRPKNGDYLTFALPGGLGFRRVSEVIMPARPFLGLSADDEEEILALAEDYERGAVPEIEG</sequence>
<dbReference type="Proteomes" id="UP000248014">
    <property type="component" value="Unassembled WGS sequence"/>
</dbReference>
<evidence type="ECO:0000313" key="3">
    <source>
        <dbReference type="Proteomes" id="UP000248014"/>
    </source>
</evidence>
<evidence type="ECO:0000256" key="1">
    <source>
        <dbReference type="SAM" id="MobiDB-lite"/>
    </source>
</evidence>
<dbReference type="OrthoDB" id="2081253at2"/>
<proteinExistence type="predicted"/>
<accession>A0A2V3VCU8</accession>
<dbReference type="EMBL" id="QJJM01000001">
    <property type="protein sequence ID" value="PXW78994.1"/>
    <property type="molecule type" value="Genomic_DNA"/>
</dbReference>
<dbReference type="InterPro" id="IPR006522">
    <property type="entry name" value="Phage_virion_morphogenesis"/>
</dbReference>
<dbReference type="RefSeq" id="WP_110296987.1">
    <property type="nucleotide sequence ID" value="NZ_QJJM01000001.1"/>
</dbReference>